<dbReference type="Gramene" id="Ma06_t12400.1">
    <property type="protein sequence ID" value="Ma06_p12400.1"/>
    <property type="gene ID" value="Ma06_g12400"/>
</dbReference>
<evidence type="ECO:0000313" key="2">
    <source>
        <dbReference type="Proteomes" id="UP000012960"/>
    </source>
</evidence>
<proteinExistence type="predicted"/>
<dbReference type="InParanoid" id="A0A804JFH4"/>
<organism evidence="1 2">
    <name type="scientific">Musa acuminata subsp. malaccensis</name>
    <name type="common">Wild banana</name>
    <name type="synonym">Musa malaccensis</name>
    <dbReference type="NCBI Taxonomy" id="214687"/>
    <lineage>
        <taxon>Eukaryota</taxon>
        <taxon>Viridiplantae</taxon>
        <taxon>Streptophyta</taxon>
        <taxon>Embryophyta</taxon>
        <taxon>Tracheophyta</taxon>
        <taxon>Spermatophyta</taxon>
        <taxon>Magnoliopsida</taxon>
        <taxon>Liliopsida</taxon>
        <taxon>Zingiberales</taxon>
        <taxon>Musaceae</taxon>
        <taxon>Musa</taxon>
    </lineage>
</organism>
<reference evidence="1" key="1">
    <citation type="submission" date="2021-05" db="UniProtKB">
        <authorList>
            <consortium name="EnsemblPlants"/>
        </authorList>
    </citation>
    <scope>IDENTIFICATION</scope>
    <source>
        <strain evidence="1">subsp. malaccensis</strain>
    </source>
</reference>
<accession>A0A804JFH4</accession>
<sequence>GAWNMETLWSTWACQLDLSSQSVDFDYSCCECWTNK</sequence>
<evidence type="ECO:0000313" key="1">
    <source>
        <dbReference type="EnsemblPlants" id="Ma06_p12400.1"/>
    </source>
</evidence>
<dbReference type="EnsemblPlants" id="Ma06_t12400.1">
    <property type="protein sequence ID" value="Ma06_p12400.1"/>
    <property type="gene ID" value="Ma06_g12400"/>
</dbReference>
<protein>
    <submittedName>
        <fullName evidence="1">Uncharacterized protein</fullName>
    </submittedName>
</protein>
<dbReference type="AlphaFoldDB" id="A0A804JFH4"/>
<dbReference type="Proteomes" id="UP000012960">
    <property type="component" value="Unplaced"/>
</dbReference>
<name>A0A804JFH4_MUSAM</name>
<keyword evidence="2" id="KW-1185">Reference proteome</keyword>